<organism evidence="14 15">
    <name type="scientific">Halonatronomonas betaini</name>
    <dbReference type="NCBI Taxonomy" id="2778430"/>
    <lineage>
        <taxon>Bacteria</taxon>
        <taxon>Bacillati</taxon>
        <taxon>Bacillota</taxon>
        <taxon>Clostridia</taxon>
        <taxon>Halanaerobiales</taxon>
        <taxon>Halarsenatibacteraceae</taxon>
        <taxon>Halonatronomonas</taxon>
    </lineage>
</organism>
<dbReference type="GO" id="GO:0005886">
    <property type="term" value="C:plasma membrane"/>
    <property type="evidence" value="ECO:0007669"/>
    <property type="project" value="TreeGrafter"/>
</dbReference>
<dbReference type="PROSITE" id="PS50146">
    <property type="entry name" value="DAGK"/>
    <property type="match status" value="1"/>
</dbReference>
<accession>A0A931ATB9</accession>
<evidence type="ECO:0000256" key="3">
    <source>
        <dbReference type="ARBA" id="ARBA00022516"/>
    </source>
</evidence>
<dbReference type="AlphaFoldDB" id="A0A931ATB9"/>
<sequence length="294" mass="33150">MKNILLIYNPKSGDGNFRFELDNVISYFQNEAVFTLIRLDDFSLAERLSLMAMDRYDIIMIAGGDGTVSWVIESMLINEIDIPFYIIPVGTSNDFAEYMQLSAEASKIYDIINNGRIIPVDAGKADGSYFINVCAGGFLTNVPHSTDDDMKNRLGNLAYYIRGIQELPKINPLALRVDTGQDLFEEDLFLFLIINSGRAGGFNELSPLTEISDGKFEFIAIKYGKLYEMFNALIEVFINKNLNGDNIIHLQSDYFYIENTGDNVEQHTDIDGERGPDYPVEISSVHNSLRLIVE</sequence>
<dbReference type="InterPro" id="IPR001206">
    <property type="entry name" value="Diacylglycerol_kinase_cat_dom"/>
</dbReference>
<evidence type="ECO:0000256" key="11">
    <source>
        <dbReference type="ARBA" id="ARBA00023209"/>
    </source>
</evidence>
<gene>
    <name evidence="14" type="ORF">I0Q91_04970</name>
</gene>
<dbReference type="Proteomes" id="UP000621436">
    <property type="component" value="Unassembled WGS sequence"/>
</dbReference>
<evidence type="ECO:0000313" key="15">
    <source>
        <dbReference type="Proteomes" id="UP000621436"/>
    </source>
</evidence>
<dbReference type="EMBL" id="JADPIE010000002">
    <property type="protein sequence ID" value="MBF8436425.1"/>
    <property type="molecule type" value="Genomic_DNA"/>
</dbReference>
<evidence type="ECO:0000313" key="14">
    <source>
        <dbReference type="EMBL" id="MBF8436425.1"/>
    </source>
</evidence>
<name>A0A931ATB9_9FIRM</name>
<keyword evidence="15" id="KW-1185">Reference proteome</keyword>
<reference evidence="14" key="1">
    <citation type="submission" date="2020-11" db="EMBL/GenBank/DDBJ databases">
        <title>Halonatronomonas betainensis gen. nov., sp. nov. a novel haloalkaliphilic representative of the family Halanaerobiacae capable of betaine degradation.</title>
        <authorList>
            <person name="Boltyanskaya Y."/>
            <person name="Kevbrin V."/>
            <person name="Detkova E."/>
            <person name="Grouzdev D.S."/>
            <person name="Koziaeva V."/>
            <person name="Zhilina T."/>
        </authorList>
    </citation>
    <scope>NUCLEOTIDE SEQUENCE</scope>
    <source>
        <strain evidence="14">Z-7014</strain>
    </source>
</reference>
<dbReference type="InterPro" id="IPR016064">
    <property type="entry name" value="NAD/diacylglycerol_kinase_sf"/>
</dbReference>
<keyword evidence="7 14" id="KW-0418">Kinase</keyword>
<evidence type="ECO:0000256" key="9">
    <source>
        <dbReference type="ARBA" id="ARBA00022842"/>
    </source>
</evidence>
<dbReference type="Pfam" id="PF19279">
    <property type="entry name" value="YegS_C"/>
    <property type="match status" value="1"/>
</dbReference>
<dbReference type="RefSeq" id="WP_270453302.1">
    <property type="nucleotide sequence ID" value="NZ_JADPIE010000002.1"/>
</dbReference>
<evidence type="ECO:0000259" key="13">
    <source>
        <dbReference type="PROSITE" id="PS50146"/>
    </source>
</evidence>
<dbReference type="GO" id="GO:0005524">
    <property type="term" value="F:ATP binding"/>
    <property type="evidence" value="ECO:0007669"/>
    <property type="project" value="UniProtKB-KW"/>
</dbReference>
<dbReference type="InterPro" id="IPR050187">
    <property type="entry name" value="Lipid_Phosphate_FormReg"/>
</dbReference>
<dbReference type="SUPFAM" id="SSF111331">
    <property type="entry name" value="NAD kinase/diacylglycerol kinase-like"/>
    <property type="match status" value="1"/>
</dbReference>
<keyword evidence="4" id="KW-0808">Transferase</keyword>
<keyword evidence="9" id="KW-0460">Magnesium</keyword>
<dbReference type="PANTHER" id="PTHR12358:SF106">
    <property type="entry name" value="LIPID KINASE YEGS"/>
    <property type="match status" value="1"/>
</dbReference>
<evidence type="ECO:0000256" key="12">
    <source>
        <dbReference type="ARBA" id="ARBA00023264"/>
    </source>
</evidence>
<keyword evidence="6" id="KW-0547">Nucleotide-binding</keyword>
<comment type="similarity">
    <text evidence="2">Belongs to the diacylglycerol/lipid kinase family.</text>
</comment>
<comment type="caution">
    <text evidence="14">The sequence shown here is derived from an EMBL/GenBank/DDBJ whole genome shotgun (WGS) entry which is preliminary data.</text>
</comment>
<dbReference type="InterPro" id="IPR017438">
    <property type="entry name" value="ATP-NAD_kinase_N"/>
</dbReference>
<feature type="domain" description="DAGKc" evidence="13">
    <location>
        <begin position="1"/>
        <end position="129"/>
    </location>
</feature>
<dbReference type="InterPro" id="IPR045540">
    <property type="entry name" value="YegS/DAGK_C"/>
</dbReference>
<evidence type="ECO:0000256" key="1">
    <source>
        <dbReference type="ARBA" id="ARBA00001946"/>
    </source>
</evidence>
<dbReference type="Gene3D" id="3.40.50.10330">
    <property type="entry name" value="Probable inorganic polyphosphate/atp-NAD kinase, domain 1"/>
    <property type="match status" value="1"/>
</dbReference>
<dbReference type="GO" id="GO:0004143">
    <property type="term" value="F:ATP-dependent diacylglycerol kinase activity"/>
    <property type="evidence" value="ECO:0007669"/>
    <property type="project" value="TreeGrafter"/>
</dbReference>
<dbReference type="GO" id="GO:0008654">
    <property type="term" value="P:phospholipid biosynthetic process"/>
    <property type="evidence" value="ECO:0007669"/>
    <property type="project" value="UniProtKB-KW"/>
</dbReference>
<dbReference type="InterPro" id="IPR005218">
    <property type="entry name" value="Diacylglycerol/lipid_kinase"/>
</dbReference>
<keyword evidence="3" id="KW-0444">Lipid biosynthesis</keyword>
<dbReference type="NCBIfam" id="TIGR00147">
    <property type="entry name" value="YegS/Rv2252/BmrU family lipid kinase"/>
    <property type="match status" value="1"/>
</dbReference>
<proteinExistence type="inferred from homology"/>
<dbReference type="GO" id="GO:0046872">
    <property type="term" value="F:metal ion binding"/>
    <property type="evidence" value="ECO:0007669"/>
    <property type="project" value="UniProtKB-KW"/>
</dbReference>
<evidence type="ECO:0000256" key="7">
    <source>
        <dbReference type="ARBA" id="ARBA00022777"/>
    </source>
</evidence>
<dbReference type="SMART" id="SM00046">
    <property type="entry name" value="DAGKc"/>
    <property type="match status" value="1"/>
</dbReference>
<protein>
    <submittedName>
        <fullName evidence="14">YegS/Rv2252/BmrU family lipid kinase</fullName>
    </submittedName>
</protein>
<comment type="cofactor">
    <cofactor evidence="1">
        <name>Mg(2+)</name>
        <dbReference type="ChEBI" id="CHEBI:18420"/>
    </cofactor>
</comment>
<keyword evidence="11" id="KW-0594">Phospholipid biosynthesis</keyword>
<dbReference type="Pfam" id="PF00781">
    <property type="entry name" value="DAGK_cat"/>
    <property type="match status" value="1"/>
</dbReference>
<evidence type="ECO:0000256" key="8">
    <source>
        <dbReference type="ARBA" id="ARBA00022840"/>
    </source>
</evidence>
<evidence type="ECO:0000256" key="2">
    <source>
        <dbReference type="ARBA" id="ARBA00005983"/>
    </source>
</evidence>
<keyword evidence="12" id="KW-1208">Phospholipid metabolism</keyword>
<evidence type="ECO:0000256" key="5">
    <source>
        <dbReference type="ARBA" id="ARBA00022723"/>
    </source>
</evidence>
<keyword evidence="10" id="KW-0443">Lipid metabolism</keyword>
<keyword evidence="5" id="KW-0479">Metal-binding</keyword>
<evidence type="ECO:0000256" key="6">
    <source>
        <dbReference type="ARBA" id="ARBA00022741"/>
    </source>
</evidence>
<evidence type="ECO:0000256" key="10">
    <source>
        <dbReference type="ARBA" id="ARBA00023098"/>
    </source>
</evidence>
<keyword evidence="8" id="KW-0067">ATP-binding</keyword>
<dbReference type="PANTHER" id="PTHR12358">
    <property type="entry name" value="SPHINGOSINE KINASE"/>
    <property type="match status" value="1"/>
</dbReference>
<dbReference type="Gene3D" id="2.60.200.40">
    <property type="match status" value="1"/>
</dbReference>
<evidence type="ECO:0000256" key="4">
    <source>
        <dbReference type="ARBA" id="ARBA00022679"/>
    </source>
</evidence>